<dbReference type="InterPro" id="IPR006429">
    <property type="entry name" value="Phage_lambda_portal"/>
</dbReference>
<dbReference type="EMBL" id="VYXP01000002">
    <property type="protein sequence ID" value="KAA9133463.1"/>
    <property type="molecule type" value="Genomic_DNA"/>
</dbReference>
<keyword evidence="2" id="KW-1185">Reference proteome</keyword>
<proteinExistence type="predicted"/>
<protein>
    <submittedName>
        <fullName evidence="1">Phage portal protein</fullName>
    </submittedName>
</protein>
<accession>A0A5N0TED7</accession>
<evidence type="ECO:0000313" key="2">
    <source>
        <dbReference type="Proteomes" id="UP000325372"/>
    </source>
</evidence>
<dbReference type="Proteomes" id="UP000325372">
    <property type="component" value="Unassembled WGS sequence"/>
</dbReference>
<evidence type="ECO:0000313" key="1">
    <source>
        <dbReference type="EMBL" id="KAA9133463.1"/>
    </source>
</evidence>
<dbReference type="AlphaFoldDB" id="A0A5N0TED7"/>
<organism evidence="1 2">
    <name type="scientific">Marinihelvus fidelis</name>
    <dbReference type="NCBI Taxonomy" id="2613842"/>
    <lineage>
        <taxon>Bacteria</taxon>
        <taxon>Pseudomonadati</taxon>
        <taxon>Pseudomonadota</taxon>
        <taxon>Gammaproteobacteria</taxon>
        <taxon>Chromatiales</taxon>
        <taxon>Wenzhouxiangellaceae</taxon>
        <taxon>Marinihelvus</taxon>
    </lineage>
</organism>
<dbReference type="GO" id="GO:0019068">
    <property type="term" value="P:virion assembly"/>
    <property type="evidence" value="ECO:0007669"/>
    <property type="project" value="InterPro"/>
</dbReference>
<reference evidence="1 2" key="1">
    <citation type="submission" date="2019-09" db="EMBL/GenBank/DDBJ databases">
        <title>Wenzhouxiangella sp. Genome sequencing and assembly.</title>
        <authorList>
            <person name="Zhang R."/>
        </authorList>
    </citation>
    <scope>NUCLEOTIDE SEQUENCE [LARGE SCALE GENOMIC DNA]</scope>
    <source>
        <strain evidence="1 2">W260</strain>
    </source>
</reference>
<gene>
    <name evidence="1" type="ORF">F3N42_03680</name>
</gene>
<dbReference type="NCBIfam" id="TIGR01539">
    <property type="entry name" value="portal_lambda"/>
    <property type="match status" value="1"/>
</dbReference>
<dbReference type="GO" id="GO:0005198">
    <property type="term" value="F:structural molecule activity"/>
    <property type="evidence" value="ECO:0007669"/>
    <property type="project" value="InterPro"/>
</dbReference>
<name>A0A5N0TED7_9GAMM</name>
<sequence>MKWPWQKRTAKRNPRKSSAKRFYDAAMAGRFTMDWVTAPIPNDVAIDAGLSALRARAREKHRNNGHIKAYVRACHTNIVGHRGVILQSRVTDRGGLKPDRLARQAIEAGWKDWGRKGGPVDKAERRSWRQFQVDVITSCCTDGEFFAIIDGDRGHPVRLTTVDPETIPVSYSEDLGNGRYIRQGIEFYDNGRVRGYWMSLADPKKSRHGYAAAYGNGTADLKFVPAKSMIHVYLPEFAIQNRGVPWVAPGLLALGMLHGYHEAELIAARIAASQMGWITEAASGDTYEGDDPDADDTDDGLDEIISDPGTYRRLPYGVDVKPPDTSRPNSAFEGFVKANVRGLAAAWGAGYAEISGDYSDANYSALRAAALVEQESWKLLQEWLIESFHEPIFRQWVELSIDMGYLTIAGAQPAGPLTDYLAHGWQPRRWAWVDPQKEMAAQEKALANGLKSRSEIIRDMGRDPDDVWQEIHDENAILESLGIVLQPVQSTESAPEPAPNDEE</sequence>
<dbReference type="Pfam" id="PF05136">
    <property type="entry name" value="Phage_portal_2"/>
    <property type="match status" value="1"/>
</dbReference>
<comment type="caution">
    <text evidence="1">The sequence shown here is derived from an EMBL/GenBank/DDBJ whole genome shotgun (WGS) entry which is preliminary data.</text>
</comment>